<dbReference type="InterPro" id="IPR045607">
    <property type="entry name" value="DUF6452"/>
</dbReference>
<organism evidence="1 2">
    <name type="scientific">Flavobacterium hungaricum</name>
    <dbReference type="NCBI Taxonomy" id="2082725"/>
    <lineage>
        <taxon>Bacteria</taxon>
        <taxon>Pseudomonadati</taxon>
        <taxon>Bacteroidota</taxon>
        <taxon>Flavobacteriia</taxon>
        <taxon>Flavobacteriales</taxon>
        <taxon>Flavobacteriaceae</taxon>
        <taxon>Flavobacterium</taxon>
    </lineage>
</organism>
<dbReference type="Pfam" id="PF20050">
    <property type="entry name" value="DUF6452"/>
    <property type="match status" value="1"/>
</dbReference>
<comment type="caution">
    <text evidence="1">The sequence shown here is derived from an EMBL/GenBank/DDBJ whole genome shotgun (WGS) entry which is preliminary data.</text>
</comment>
<accession>A0ABR9TEY1</accession>
<evidence type="ECO:0000313" key="2">
    <source>
        <dbReference type="Proteomes" id="UP000640614"/>
    </source>
</evidence>
<dbReference type="PROSITE" id="PS51257">
    <property type="entry name" value="PROKAR_LIPOPROTEIN"/>
    <property type="match status" value="1"/>
</dbReference>
<sequence>MKKIISIVLLFAFGFSSCEKDDICDANTPTTPRLVITFYDDIDPTTPAPVLNLKVEGEGEDTPIIFNPGAAGEAQYLANTSSIKLPLKTNEDTVTYKFTYNANSPTPGAIVVDYLTFRYTRENIYVSRACGFKMNFVLDPLEPYVHTSDGTPWMLNITVKNRNIVSENETHLDILF</sequence>
<proteinExistence type="predicted"/>
<reference evidence="1 2" key="1">
    <citation type="submission" date="2018-07" db="EMBL/GenBank/DDBJ databases">
        <title>Genome assembly of strain KB82.</title>
        <authorList>
            <person name="Kukolya J."/>
            <person name="Horvath B."/>
            <person name="Nagy I."/>
            <person name="Toth A."/>
        </authorList>
    </citation>
    <scope>NUCLEOTIDE SEQUENCE [LARGE SCALE GENOMIC DNA]</scope>
    <source>
        <strain evidence="1 2">Kb82</strain>
    </source>
</reference>
<dbReference type="Proteomes" id="UP000640614">
    <property type="component" value="Unassembled WGS sequence"/>
</dbReference>
<evidence type="ECO:0000313" key="1">
    <source>
        <dbReference type="EMBL" id="MBE8723917.1"/>
    </source>
</evidence>
<dbReference type="EMBL" id="PRDM01000001">
    <property type="protein sequence ID" value="MBE8723917.1"/>
    <property type="molecule type" value="Genomic_DNA"/>
</dbReference>
<protein>
    <recommendedName>
        <fullName evidence="3">DUF1735 domain-containing protein</fullName>
    </recommendedName>
</protein>
<keyword evidence="2" id="KW-1185">Reference proteome</keyword>
<name>A0ABR9TEY1_9FLAO</name>
<dbReference type="RefSeq" id="WP_193844945.1">
    <property type="nucleotide sequence ID" value="NZ_PRDM01000001.1"/>
</dbReference>
<gene>
    <name evidence="1" type="ORF">C4F50_03080</name>
</gene>
<evidence type="ECO:0008006" key="3">
    <source>
        <dbReference type="Google" id="ProtNLM"/>
    </source>
</evidence>